<dbReference type="AlphaFoldDB" id="A0A086L6I5"/>
<dbReference type="VEuPathDB" id="ToxoDB:TGP89_270120B"/>
<reference evidence="1 2" key="1">
    <citation type="submission" date="2014-03" db="EMBL/GenBank/DDBJ databases">
        <authorList>
            <person name="Sibley D."/>
            <person name="Venepally P."/>
            <person name="Karamycheva S."/>
            <person name="Hadjithomas M."/>
            <person name="Khan A."/>
            <person name="Brunk B."/>
            <person name="Roos D."/>
            <person name="Caler E."/>
            <person name="Lorenzi H."/>
        </authorList>
    </citation>
    <scope>NUCLEOTIDE SEQUENCE [LARGE SCALE GENOMIC DNA]</scope>
    <source>
        <strain evidence="2">p89</strain>
    </source>
</reference>
<feature type="non-terminal residue" evidence="1">
    <location>
        <position position="1"/>
    </location>
</feature>
<dbReference type="EMBL" id="AEYI02000041">
    <property type="protein sequence ID" value="KFG52253.1"/>
    <property type="molecule type" value="Genomic_DNA"/>
</dbReference>
<protein>
    <submittedName>
        <fullName evidence="1">Thioredoxin-like protein TLP1</fullName>
    </submittedName>
</protein>
<accession>A0A086L6I5</accession>
<gene>
    <name evidence="1" type="ORF">TGP89_270120B</name>
</gene>
<comment type="caution">
    <text evidence="1">The sequence shown here is derived from an EMBL/GenBank/DDBJ whole genome shotgun (WGS) entry which is preliminary data.</text>
</comment>
<name>A0A086L6I5_TOXGO</name>
<dbReference type="Proteomes" id="UP000028828">
    <property type="component" value="Unassembled WGS sequence"/>
</dbReference>
<evidence type="ECO:0000313" key="1">
    <source>
        <dbReference type="EMBL" id="KFG52253.1"/>
    </source>
</evidence>
<organism evidence="1 2">
    <name type="scientific">Toxoplasma gondii p89</name>
    <dbReference type="NCBI Taxonomy" id="943119"/>
    <lineage>
        <taxon>Eukaryota</taxon>
        <taxon>Sar</taxon>
        <taxon>Alveolata</taxon>
        <taxon>Apicomplexa</taxon>
        <taxon>Conoidasida</taxon>
        <taxon>Coccidia</taxon>
        <taxon>Eucoccidiorida</taxon>
        <taxon>Eimeriorina</taxon>
        <taxon>Sarcocystidae</taxon>
        <taxon>Toxoplasma</taxon>
    </lineage>
</organism>
<sequence length="16" mass="1842">AATRQRSKKRSKRAPT</sequence>
<feature type="non-terminal residue" evidence="1">
    <location>
        <position position="16"/>
    </location>
</feature>
<evidence type="ECO:0000313" key="2">
    <source>
        <dbReference type="Proteomes" id="UP000028828"/>
    </source>
</evidence>
<proteinExistence type="predicted"/>